<dbReference type="Pfam" id="PF00168">
    <property type="entry name" value="C2"/>
    <property type="match status" value="1"/>
</dbReference>
<evidence type="ECO:0000313" key="11">
    <source>
        <dbReference type="Proteomes" id="UP000034805"/>
    </source>
</evidence>
<organism evidence="10 11">
    <name type="scientific">Scleropages formosus</name>
    <name type="common">Asian bonytongue</name>
    <name type="synonym">Osteoglossum formosum</name>
    <dbReference type="NCBI Taxonomy" id="113540"/>
    <lineage>
        <taxon>Eukaryota</taxon>
        <taxon>Metazoa</taxon>
        <taxon>Chordata</taxon>
        <taxon>Craniata</taxon>
        <taxon>Vertebrata</taxon>
        <taxon>Euteleostomi</taxon>
        <taxon>Actinopterygii</taxon>
        <taxon>Neopterygii</taxon>
        <taxon>Teleostei</taxon>
        <taxon>Osteoglossocephala</taxon>
        <taxon>Osteoglossomorpha</taxon>
        <taxon>Osteoglossiformes</taxon>
        <taxon>Osteoglossidae</taxon>
        <taxon>Scleropages</taxon>
    </lineage>
</organism>
<dbReference type="InterPro" id="IPR000403">
    <property type="entry name" value="PI3/4_kinase_cat_dom"/>
</dbReference>
<evidence type="ECO:0000256" key="3">
    <source>
        <dbReference type="ARBA" id="ARBA00022777"/>
    </source>
</evidence>
<accession>A0A0P7WKP5</accession>
<dbReference type="SMART" id="SM00145">
    <property type="entry name" value="PI3Ka"/>
    <property type="match status" value="1"/>
</dbReference>
<dbReference type="GO" id="GO:0016477">
    <property type="term" value="P:cell migration"/>
    <property type="evidence" value="ECO:0007669"/>
    <property type="project" value="TreeGrafter"/>
</dbReference>
<dbReference type="Gene3D" id="1.25.40.70">
    <property type="entry name" value="Phosphatidylinositol 3-kinase, accessory domain (PIK)"/>
    <property type="match status" value="1"/>
</dbReference>
<feature type="domain" description="PI3K/PI4K catalytic" evidence="7">
    <location>
        <begin position="590"/>
        <end position="871"/>
    </location>
</feature>
<dbReference type="SUPFAM" id="SSF56112">
    <property type="entry name" value="Protein kinase-like (PK-like)"/>
    <property type="match status" value="2"/>
</dbReference>
<dbReference type="GO" id="GO:0005737">
    <property type="term" value="C:cytoplasm"/>
    <property type="evidence" value="ECO:0007669"/>
    <property type="project" value="TreeGrafter"/>
</dbReference>
<dbReference type="PROSITE" id="PS51547">
    <property type="entry name" value="C2_PI3K"/>
    <property type="match status" value="1"/>
</dbReference>
<keyword evidence="2" id="KW-0808">Transferase</keyword>
<gene>
    <name evidence="10" type="ORF">Z043_117330</name>
</gene>
<dbReference type="SUPFAM" id="SSF49562">
    <property type="entry name" value="C2 domain (Calcium/lipid-binding domain, CaLB)"/>
    <property type="match status" value="2"/>
</dbReference>
<name>A0A0P7WKP5_SCLFO</name>
<evidence type="ECO:0000259" key="8">
    <source>
        <dbReference type="PROSITE" id="PS51545"/>
    </source>
</evidence>
<dbReference type="InterPro" id="IPR018936">
    <property type="entry name" value="PI3/4_kinase_CS"/>
</dbReference>
<feature type="domain" description="C2 PI3K-type" evidence="9">
    <location>
        <begin position="178"/>
        <end position="339"/>
    </location>
</feature>
<comment type="catalytic activity">
    <reaction evidence="5">
        <text>a 1,2-diacyl-sn-glycero-3-phospho-(1D-myo-inositol 4-phosphate) + ATP = a 1,2-diacyl-sn-glycero-3-phospho-(1D-myo-inositol-3,4-bisphosphate) + ADP + H(+)</text>
        <dbReference type="Rhea" id="RHEA:18373"/>
        <dbReference type="ChEBI" id="CHEBI:15378"/>
        <dbReference type="ChEBI" id="CHEBI:30616"/>
        <dbReference type="ChEBI" id="CHEBI:57658"/>
        <dbReference type="ChEBI" id="CHEBI:58178"/>
        <dbReference type="ChEBI" id="CHEBI:456216"/>
        <dbReference type="EC" id="2.7.1.154"/>
    </reaction>
    <physiologicalReaction direction="left-to-right" evidence="5">
        <dbReference type="Rhea" id="RHEA:18374"/>
    </physiologicalReaction>
</comment>
<dbReference type="SUPFAM" id="SSF64268">
    <property type="entry name" value="PX domain"/>
    <property type="match status" value="1"/>
</dbReference>
<dbReference type="InterPro" id="IPR036940">
    <property type="entry name" value="PI3/4_kinase_cat_sf"/>
</dbReference>
<evidence type="ECO:0000313" key="10">
    <source>
        <dbReference type="EMBL" id="KPP64336.1"/>
    </source>
</evidence>
<evidence type="ECO:0000259" key="6">
    <source>
        <dbReference type="PROSITE" id="PS50004"/>
    </source>
</evidence>
<dbReference type="InterPro" id="IPR000008">
    <property type="entry name" value="C2_dom"/>
</dbReference>
<evidence type="ECO:0000256" key="2">
    <source>
        <dbReference type="ARBA" id="ARBA00022679"/>
    </source>
</evidence>
<comment type="catalytic activity">
    <reaction evidence="4">
        <text>a 1,2-diacyl-sn-glycero-3-phospho-(1D-myo-inositol) + ATP = a 1,2-diacyl-sn-glycero-3-phospho-(1D-myo-inositol-3-phosphate) + ADP + H(+)</text>
        <dbReference type="Rhea" id="RHEA:12709"/>
        <dbReference type="ChEBI" id="CHEBI:15378"/>
        <dbReference type="ChEBI" id="CHEBI:30616"/>
        <dbReference type="ChEBI" id="CHEBI:57880"/>
        <dbReference type="ChEBI" id="CHEBI:58088"/>
        <dbReference type="ChEBI" id="CHEBI:456216"/>
        <dbReference type="EC" id="2.7.1.137"/>
    </reaction>
    <physiologicalReaction direction="left-to-right" evidence="4">
        <dbReference type="Rhea" id="RHEA:12710"/>
    </physiologicalReaction>
</comment>
<dbReference type="FunFam" id="3.30.1010.10:FF:000001">
    <property type="entry name" value="Phosphatidylinositol 4-phosphate 3-kinase C2 domain-containing subunit beta"/>
    <property type="match status" value="1"/>
</dbReference>
<comment type="similarity">
    <text evidence="1">Belongs to the PI3/PI4-kinase family. Type III PI4K subfamily.</text>
</comment>
<evidence type="ECO:0000256" key="4">
    <source>
        <dbReference type="ARBA" id="ARBA00023985"/>
    </source>
</evidence>
<reference evidence="10 11" key="1">
    <citation type="submission" date="2015-08" db="EMBL/GenBank/DDBJ databases">
        <title>The genome of the Asian arowana (Scleropages formosus).</title>
        <authorList>
            <person name="Tan M.H."/>
            <person name="Gan H.M."/>
            <person name="Croft L.J."/>
            <person name="Austin C.M."/>
        </authorList>
    </citation>
    <scope>NUCLEOTIDE SEQUENCE [LARGE SCALE GENOMIC DNA]</scope>
    <source>
        <strain evidence="10">Aro1</strain>
    </source>
</reference>
<keyword evidence="3 10" id="KW-0418">Kinase</keyword>
<dbReference type="Gene3D" id="2.60.40.150">
    <property type="entry name" value="C2 domain"/>
    <property type="match status" value="2"/>
</dbReference>
<dbReference type="AlphaFoldDB" id="A0A0P7WKP5"/>
<dbReference type="Pfam" id="PF00792">
    <property type="entry name" value="PI3K_C2"/>
    <property type="match status" value="1"/>
</dbReference>
<dbReference type="PROSITE" id="PS50290">
    <property type="entry name" value="PI3_4_KINASE_3"/>
    <property type="match status" value="1"/>
</dbReference>
<dbReference type="InterPro" id="IPR036871">
    <property type="entry name" value="PX_dom_sf"/>
</dbReference>
<dbReference type="GO" id="GO:0005886">
    <property type="term" value="C:plasma membrane"/>
    <property type="evidence" value="ECO:0007669"/>
    <property type="project" value="TreeGrafter"/>
</dbReference>
<evidence type="ECO:0000256" key="5">
    <source>
        <dbReference type="ARBA" id="ARBA00029297"/>
    </source>
</evidence>
<dbReference type="PROSITE" id="PS00916">
    <property type="entry name" value="PI3_4_KINASE_2"/>
    <property type="match status" value="1"/>
</dbReference>
<dbReference type="GO" id="GO:0043491">
    <property type="term" value="P:phosphatidylinositol 3-kinase/protein kinase B signal transduction"/>
    <property type="evidence" value="ECO:0007669"/>
    <property type="project" value="TreeGrafter"/>
</dbReference>
<dbReference type="Pfam" id="PF00787">
    <property type="entry name" value="PX"/>
    <property type="match status" value="1"/>
</dbReference>
<dbReference type="InterPro" id="IPR016024">
    <property type="entry name" value="ARM-type_fold"/>
</dbReference>
<dbReference type="InterPro" id="IPR011009">
    <property type="entry name" value="Kinase-like_dom_sf"/>
</dbReference>
<dbReference type="SMART" id="SM00239">
    <property type="entry name" value="C2"/>
    <property type="match status" value="1"/>
</dbReference>
<dbReference type="GO" id="GO:0035091">
    <property type="term" value="F:phosphatidylinositol binding"/>
    <property type="evidence" value="ECO:0007669"/>
    <property type="project" value="InterPro"/>
</dbReference>
<dbReference type="Gene3D" id="1.10.1070.11">
    <property type="entry name" value="Phosphatidylinositol 3-/4-kinase, catalytic domain"/>
    <property type="match status" value="1"/>
</dbReference>
<dbReference type="InterPro" id="IPR001263">
    <property type="entry name" value="PI3K_accessory_dom"/>
</dbReference>
<feature type="domain" description="PIK helical" evidence="8">
    <location>
        <begin position="345"/>
        <end position="521"/>
    </location>
</feature>
<dbReference type="InterPro" id="IPR042236">
    <property type="entry name" value="PI3K_accessory_sf"/>
</dbReference>
<dbReference type="Gene3D" id="3.30.1010.10">
    <property type="entry name" value="Phosphatidylinositol 3-kinase Catalytic Subunit, Chain A, domain 4"/>
    <property type="match status" value="1"/>
</dbReference>
<dbReference type="PROSITE" id="PS50004">
    <property type="entry name" value="C2"/>
    <property type="match status" value="1"/>
</dbReference>
<feature type="domain" description="C2" evidence="6">
    <location>
        <begin position="1019"/>
        <end position="1136"/>
    </location>
</feature>
<dbReference type="Proteomes" id="UP000034805">
    <property type="component" value="Unassembled WGS sequence"/>
</dbReference>
<dbReference type="PANTHER" id="PTHR10048:SF29">
    <property type="entry name" value="PHOSPHATIDYLINOSITOL 3-KINASE C2 DOMAIN-CONTAINING SUBUNIT GAMMA"/>
    <property type="match status" value="1"/>
</dbReference>
<dbReference type="PROSITE" id="PS51545">
    <property type="entry name" value="PIK_HELICAL"/>
    <property type="match status" value="1"/>
</dbReference>
<dbReference type="GO" id="GO:0048015">
    <property type="term" value="P:phosphatidylinositol-mediated signaling"/>
    <property type="evidence" value="ECO:0007669"/>
    <property type="project" value="TreeGrafter"/>
</dbReference>
<dbReference type="PANTHER" id="PTHR10048">
    <property type="entry name" value="PHOSPHATIDYLINOSITOL KINASE"/>
    <property type="match status" value="1"/>
</dbReference>
<dbReference type="Pfam" id="PF00613">
    <property type="entry name" value="PI3Ka"/>
    <property type="match status" value="1"/>
</dbReference>
<dbReference type="Gene3D" id="3.30.1520.10">
    <property type="entry name" value="Phox-like domain"/>
    <property type="match status" value="1"/>
</dbReference>
<dbReference type="STRING" id="113540.ENSSFOP00015016991"/>
<comment type="caution">
    <text evidence="10">The sequence shown here is derived from an EMBL/GenBank/DDBJ whole genome shotgun (WGS) entry which is preliminary data.</text>
</comment>
<dbReference type="InterPro" id="IPR002420">
    <property type="entry name" value="PI3K-type_C2_dom"/>
</dbReference>
<dbReference type="SUPFAM" id="SSF48371">
    <property type="entry name" value="ARM repeat"/>
    <property type="match status" value="1"/>
</dbReference>
<evidence type="ECO:0000256" key="1">
    <source>
        <dbReference type="ARBA" id="ARBA00006209"/>
    </source>
</evidence>
<dbReference type="Pfam" id="PF00454">
    <property type="entry name" value="PI3_PI4_kinase"/>
    <property type="match status" value="2"/>
</dbReference>
<protein>
    <submittedName>
        <fullName evidence="10">Phosphatidylinositol 4-phosphate 3-kinase C2 domain-containing subunit gamma-like</fullName>
    </submittedName>
</protein>
<dbReference type="InterPro" id="IPR001683">
    <property type="entry name" value="PX_dom"/>
</dbReference>
<proteinExistence type="inferred from homology"/>
<dbReference type="GO" id="GO:0005942">
    <property type="term" value="C:phosphatidylinositol 3-kinase complex"/>
    <property type="evidence" value="ECO:0007669"/>
    <property type="project" value="TreeGrafter"/>
</dbReference>
<dbReference type="EMBL" id="JARO02007124">
    <property type="protein sequence ID" value="KPP64336.1"/>
    <property type="molecule type" value="Genomic_DNA"/>
</dbReference>
<dbReference type="GO" id="GO:0016303">
    <property type="term" value="F:1-phosphatidylinositol-3-kinase activity"/>
    <property type="evidence" value="ECO:0007669"/>
    <property type="project" value="UniProtKB-EC"/>
</dbReference>
<dbReference type="SMART" id="SM00146">
    <property type="entry name" value="PI3Kc"/>
    <property type="match status" value="1"/>
</dbReference>
<dbReference type="GO" id="GO:0035005">
    <property type="term" value="F:1-phosphatidylinositol-4-phosphate 3-kinase activity"/>
    <property type="evidence" value="ECO:0007669"/>
    <property type="project" value="UniProtKB-EC"/>
</dbReference>
<dbReference type="InterPro" id="IPR035892">
    <property type="entry name" value="C2_domain_sf"/>
</dbReference>
<evidence type="ECO:0000259" key="9">
    <source>
        <dbReference type="PROSITE" id="PS51547"/>
    </source>
</evidence>
<sequence>MYPSWTVGNLLDGLLHILDISPARNEQYFLKICGSEEFLKNGEIFGNHESAKRFQQQHMEVPLRLLRRDAVNNELARDGSTNMYSRLKCGTNMNQIVEEVQSICSFLSNVSSREVEDGIAEIQRVIPLNPDPSECETRVLELHQALRKLLHTFFSNFESDFGSEEVLPTRPKANVSHHEDVLQLDLAALYRVKSTWLSSFDFFSISCKLTYGSQELCETALSENIATALSLGNKLQCSRMMVFPIQIKKLPYESMLTFRLLGSKKGKSPELLSWAVLPLFSKRQVTLTLVSGTVLLSMSMLPELTALPVPAVSDSHRQATGVILELGFPDTHRWKYDWPNPLPGSILAMPPFEELQQKIRDVSQKHCLLLLTENERSFLWDKRHFCTEDNTYVHLLLGSAPRWAPEDLTEIYTILEHWPLRNPEDALFLLSDCFLDQKIRGVAIQQVQQFSDEELEEYLPQLVQALKLEWELDGPLVLLLLRRSLQSVRVAQQLYWLLEDVLEDIHYRSWYSKVQAALKHCCGRRLRQELENEQRLVKVLTQAANKIRMVEKSRRKEVLNKEKINISNFFKDGISCRLPLDPAVFVDGVDIEACTFYNANSLPLEVSFINADSQGRNTGVICKTGDNLRQDMLVLQIVRVMDRVWLQAGLDMRMVIYREDTLEKWFHMWNRTEEAYEEVLAVVNFLHSCAGWCVATFILGICDRHNDNIMLKHSGHMFHIDFGKIMGNAQTFGTIKRQEVECVPLRFSPRTALCVEVDVVTGVSLPYLLSHRDRCPFIFTSEMQHFITGGGRKPQRFHRFVELCCEAYNGIRKRAALVLSLLQLMLGAGMPEMKDSQDLQYVHNHLRPQDSELEATSYFTRMIEESMNSLPVKINFLIHNMGQLPGRQRLAVEATRVSPRTNIQEAVIQKYTTKGREVIYELKVIIEDGYLISEKTFSQFETIHKALQRLFVESMLPQFPGWYRMSFTPSRRMTLLNKYLKELFNGPCKGNEFVCSLFLDGPRTDMAPKASRKDAVLLTTPQVQLCMTYRDRKLSVLVKHLKNIRLPDGTCPDTYVVTRLRPDPENCSKRKTRVVRNNYHPTFNQLIEYSDVQTLQGKVLELQVKSRKGFLAATSIRLEDGKMGTEKWFLLGNCSI</sequence>
<dbReference type="InterPro" id="IPR015433">
    <property type="entry name" value="PI3/4_kinase"/>
</dbReference>
<evidence type="ECO:0000259" key="7">
    <source>
        <dbReference type="PROSITE" id="PS50290"/>
    </source>
</evidence>